<reference evidence="2 3" key="1">
    <citation type="submission" date="2024-11" db="EMBL/GenBank/DDBJ databases">
        <title>Chromosome-level genome assembly of Eucalyptus globulus Labill. provides insights into its genome evolution.</title>
        <authorList>
            <person name="Li X."/>
        </authorList>
    </citation>
    <scope>NUCLEOTIDE SEQUENCE [LARGE SCALE GENOMIC DNA]</scope>
    <source>
        <strain evidence="2">CL2024</strain>
        <tissue evidence="2">Fresh tender leaves</tissue>
    </source>
</reference>
<gene>
    <name evidence="2" type="ORF">ACJRO7_027284</name>
</gene>
<dbReference type="SUPFAM" id="SSF53098">
    <property type="entry name" value="Ribonuclease H-like"/>
    <property type="match status" value="1"/>
</dbReference>
<evidence type="ECO:0000313" key="3">
    <source>
        <dbReference type="Proteomes" id="UP001634007"/>
    </source>
</evidence>
<evidence type="ECO:0000313" key="2">
    <source>
        <dbReference type="EMBL" id="KAL3730254.1"/>
    </source>
</evidence>
<dbReference type="CDD" id="cd06222">
    <property type="entry name" value="RNase_H_like"/>
    <property type="match status" value="1"/>
</dbReference>
<accession>A0ABD3JVE6</accession>
<feature type="domain" description="RNase H type-1" evidence="1">
    <location>
        <begin position="19"/>
        <end position="127"/>
    </location>
</feature>
<dbReference type="AlphaFoldDB" id="A0ABD3JVE6"/>
<evidence type="ECO:0000259" key="1">
    <source>
        <dbReference type="Pfam" id="PF13456"/>
    </source>
</evidence>
<dbReference type="InterPro" id="IPR053151">
    <property type="entry name" value="RNase_H-like"/>
</dbReference>
<protein>
    <recommendedName>
        <fullName evidence="1">RNase H type-1 domain-containing protein</fullName>
    </recommendedName>
</protein>
<dbReference type="InterPro" id="IPR044730">
    <property type="entry name" value="RNase_H-like_dom_plant"/>
</dbReference>
<dbReference type="Gene3D" id="3.30.420.10">
    <property type="entry name" value="Ribonuclease H-like superfamily/Ribonuclease H"/>
    <property type="match status" value="1"/>
</dbReference>
<proteinExistence type="predicted"/>
<dbReference type="PANTHER" id="PTHR47723:SF19">
    <property type="entry name" value="POLYNUCLEOTIDYL TRANSFERASE, RIBONUCLEASE H-LIKE SUPERFAMILY PROTEIN"/>
    <property type="match status" value="1"/>
</dbReference>
<organism evidence="2 3">
    <name type="scientific">Eucalyptus globulus</name>
    <name type="common">Tasmanian blue gum</name>
    <dbReference type="NCBI Taxonomy" id="34317"/>
    <lineage>
        <taxon>Eukaryota</taxon>
        <taxon>Viridiplantae</taxon>
        <taxon>Streptophyta</taxon>
        <taxon>Embryophyta</taxon>
        <taxon>Tracheophyta</taxon>
        <taxon>Spermatophyta</taxon>
        <taxon>Magnoliopsida</taxon>
        <taxon>eudicotyledons</taxon>
        <taxon>Gunneridae</taxon>
        <taxon>Pentapetalae</taxon>
        <taxon>rosids</taxon>
        <taxon>malvids</taxon>
        <taxon>Myrtales</taxon>
        <taxon>Myrtaceae</taxon>
        <taxon>Myrtoideae</taxon>
        <taxon>Eucalypteae</taxon>
        <taxon>Eucalyptus</taxon>
    </lineage>
</organism>
<dbReference type="EMBL" id="JBJKBG010000007">
    <property type="protein sequence ID" value="KAL3730254.1"/>
    <property type="molecule type" value="Genomic_DNA"/>
</dbReference>
<dbReference type="Proteomes" id="UP001634007">
    <property type="component" value="Unassembled WGS sequence"/>
</dbReference>
<comment type="caution">
    <text evidence="2">The sequence shown here is derived from an EMBL/GenBank/DDBJ whole genome shotgun (WGS) entry which is preliminary data.</text>
</comment>
<dbReference type="InterPro" id="IPR002156">
    <property type="entry name" value="RNaseH_domain"/>
</dbReference>
<keyword evidence="3" id="KW-1185">Reference proteome</keyword>
<dbReference type="InterPro" id="IPR036397">
    <property type="entry name" value="RNaseH_sf"/>
</dbReference>
<dbReference type="InterPro" id="IPR012337">
    <property type="entry name" value="RNaseH-like_sf"/>
</dbReference>
<dbReference type="Pfam" id="PF13456">
    <property type="entry name" value="RVT_3"/>
    <property type="match status" value="1"/>
</dbReference>
<sequence length="127" mass="14145">MIAPPQTWIPPKPGVLKINIDGTYVPGSLKHSIACINRNTEGRLLGGFAKEIRASSPLMAETLALWEALTFLFPKRHEVLLLESDGSQLVKAMNSSQQFSWEVQPIISKCKEKLQTFSKVQIAHCSR</sequence>
<dbReference type="PANTHER" id="PTHR47723">
    <property type="entry name" value="OS05G0353850 PROTEIN"/>
    <property type="match status" value="1"/>
</dbReference>
<name>A0ABD3JVE6_EUCGL</name>